<gene>
    <name evidence="11" type="ORF">N4G40_18560</name>
</gene>
<keyword evidence="4 10" id="KW-1003">Cell membrane</keyword>
<dbReference type="PANTHER" id="PTHR46997">
    <property type="entry name" value="LOW AFFINITY TRYPTOPHAN PERMEASE-RELATED"/>
    <property type="match status" value="1"/>
</dbReference>
<keyword evidence="12" id="KW-1185">Reference proteome</keyword>
<dbReference type="InterPro" id="IPR018227">
    <property type="entry name" value="Amino_acid_transport_2"/>
</dbReference>
<feature type="transmembrane region" description="Helical" evidence="10">
    <location>
        <begin position="187"/>
        <end position="204"/>
    </location>
</feature>
<evidence type="ECO:0000256" key="7">
    <source>
        <dbReference type="ARBA" id="ARBA00022970"/>
    </source>
</evidence>
<dbReference type="EMBL" id="JAOBTT010000002">
    <property type="protein sequence ID" value="MDZ7280260.1"/>
    <property type="molecule type" value="Genomic_DNA"/>
</dbReference>
<keyword evidence="8 10" id="KW-1133">Transmembrane helix</keyword>
<keyword evidence="6 10" id="KW-0812">Transmembrane</keyword>
<keyword evidence="9 10" id="KW-0472">Membrane</keyword>
<comment type="function">
    <text evidence="10">Involved in transporting aromatic amino acids across the cytoplasmic membrane.</text>
</comment>
<name>A0ABU5LJZ2_9GAMM</name>
<evidence type="ECO:0000256" key="10">
    <source>
        <dbReference type="RuleBase" id="RU367149"/>
    </source>
</evidence>
<feature type="transmembrane region" description="Helical" evidence="10">
    <location>
        <begin position="12"/>
        <end position="32"/>
    </location>
</feature>
<feature type="transmembrane region" description="Helical" evidence="10">
    <location>
        <begin position="124"/>
        <end position="142"/>
    </location>
</feature>
<feature type="transmembrane region" description="Helical" evidence="10">
    <location>
        <begin position="83"/>
        <end position="104"/>
    </location>
</feature>
<keyword evidence="3 10" id="KW-0813">Transport</keyword>
<dbReference type="InterPro" id="IPR013059">
    <property type="entry name" value="Trp_tyr_transpt"/>
</dbReference>
<dbReference type="Gene3D" id="1.20.1740.10">
    <property type="entry name" value="Amino acid/polyamine transporter I"/>
    <property type="match status" value="1"/>
</dbReference>
<evidence type="ECO:0000256" key="5">
    <source>
        <dbReference type="ARBA" id="ARBA00022519"/>
    </source>
</evidence>
<protein>
    <recommendedName>
        <fullName evidence="10">Aromatic amino acid permease</fullName>
    </recommendedName>
</protein>
<feature type="transmembrane region" description="Helical" evidence="10">
    <location>
        <begin position="285"/>
        <end position="306"/>
    </location>
</feature>
<evidence type="ECO:0000256" key="1">
    <source>
        <dbReference type="ARBA" id="ARBA00004429"/>
    </source>
</evidence>
<dbReference type="Pfam" id="PF03222">
    <property type="entry name" value="Trp_Tyr_perm"/>
    <property type="match status" value="1"/>
</dbReference>
<evidence type="ECO:0000256" key="4">
    <source>
        <dbReference type="ARBA" id="ARBA00022475"/>
    </source>
</evidence>
<dbReference type="NCBIfam" id="TIGR00837">
    <property type="entry name" value="araaP"/>
    <property type="match status" value="1"/>
</dbReference>
<sequence length="410" mass="44325">MPERMRQPSVWWGAMMICGTVVGAGMFTLPVVMAGAWFSWSLLLLAFSWGAMLLSGLLFMQVSVQYPSGAGYDTITRDLLGRGWASVNGLSILFVLGILTYAYISASGPVYQHSLNQLGVPFSVGATKIILTLCVAAVVCLGTREVSRLVTGCVLVKIVLLLLLFGGLLMQINAPSLFTSPPTGDRYWPYALGVLPFCLASFGYHGNITGLVRYYRRHRGKLTQALTLGTVLSLALYVFWLTCTMGNVPRSAFPQIVQQGGDIAALMSALGANQTSSGAKIMLSLFSHFAVIASFLGVTAGLFDFVRDRLGWGDSLSARLKTAAVTFLPPLMASLFWPDGFVAAIGFAGLFATLWAVICPALLARKAARRFMSMPRAKPAILLVLLFGGLNILAWLLTWLDWLPVFGQTR</sequence>
<dbReference type="PANTHER" id="PTHR46997:SF1">
    <property type="entry name" value="LOW AFFINITY TRYPTOPHAN PERMEASE-RELATED"/>
    <property type="match status" value="1"/>
</dbReference>
<dbReference type="RefSeq" id="WP_322544149.1">
    <property type="nucleotide sequence ID" value="NZ_JAOBTT010000002.1"/>
</dbReference>
<feature type="transmembrane region" description="Helical" evidence="10">
    <location>
        <begin position="380"/>
        <end position="400"/>
    </location>
</feature>
<keyword evidence="7 10" id="KW-0029">Amino-acid transport</keyword>
<comment type="subcellular location">
    <subcellularLocation>
        <location evidence="1 10">Cell inner membrane</location>
        <topology evidence="1 10">Multi-pass membrane protein</topology>
    </subcellularLocation>
</comment>
<feature type="transmembrane region" description="Helical" evidence="10">
    <location>
        <begin position="38"/>
        <end position="62"/>
    </location>
</feature>
<evidence type="ECO:0000313" key="12">
    <source>
        <dbReference type="Proteomes" id="UP001288620"/>
    </source>
</evidence>
<reference evidence="12" key="1">
    <citation type="submission" date="2023-07" db="EMBL/GenBank/DDBJ databases">
        <title>Structural and functional analysis of rice phyllospheric bacteria for their antimicrobial properties and defense elicitation against blast disease.</title>
        <authorList>
            <person name="Sahu K.P."/>
            <person name="Asharani P."/>
            <person name="Kumar M."/>
            <person name="Reddy B."/>
            <person name="Kumar A."/>
        </authorList>
    </citation>
    <scope>NUCLEOTIDE SEQUENCE [LARGE SCALE GENOMIC DNA]</scope>
    <source>
        <strain evidence="12">OsEp_Plm_30P10</strain>
    </source>
</reference>
<accession>A0ABU5LJZ2</accession>
<evidence type="ECO:0000256" key="3">
    <source>
        <dbReference type="ARBA" id="ARBA00022448"/>
    </source>
</evidence>
<comment type="similarity">
    <text evidence="2 10">Belongs to the amino acid/polyamine transporter 2 family. Mtr/TnaB/TyrP permease subfamily.</text>
</comment>
<dbReference type="Proteomes" id="UP001288620">
    <property type="component" value="Unassembled WGS sequence"/>
</dbReference>
<evidence type="ECO:0000256" key="8">
    <source>
        <dbReference type="ARBA" id="ARBA00022989"/>
    </source>
</evidence>
<evidence type="ECO:0000256" key="9">
    <source>
        <dbReference type="ARBA" id="ARBA00023136"/>
    </source>
</evidence>
<organism evidence="11 12">
    <name type="scientific">Pantoea eucrina</name>
    <dbReference type="NCBI Taxonomy" id="472693"/>
    <lineage>
        <taxon>Bacteria</taxon>
        <taxon>Pseudomonadati</taxon>
        <taxon>Pseudomonadota</taxon>
        <taxon>Gammaproteobacteria</taxon>
        <taxon>Enterobacterales</taxon>
        <taxon>Erwiniaceae</taxon>
        <taxon>Pantoea</taxon>
    </lineage>
</organism>
<proteinExistence type="inferred from homology"/>
<dbReference type="PRINTS" id="PR00166">
    <property type="entry name" value="AROAAPRMEASE"/>
</dbReference>
<keyword evidence="5 10" id="KW-0997">Cell inner membrane</keyword>
<feature type="transmembrane region" description="Helical" evidence="10">
    <location>
        <begin position="343"/>
        <end position="364"/>
    </location>
</feature>
<evidence type="ECO:0000256" key="6">
    <source>
        <dbReference type="ARBA" id="ARBA00022692"/>
    </source>
</evidence>
<feature type="transmembrane region" description="Helical" evidence="10">
    <location>
        <begin position="225"/>
        <end position="242"/>
    </location>
</feature>
<comment type="caution">
    <text evidence="11">The sequence shown here is derived from an EMBL/GenBank/DDBJ whole genome shotgun (WGS) entry which is preliminary data.</text>
</comment>
<feature type="transmembrane region" description="Helical" evidence="10">
    <location>
        <begin position="318"/>
        <end position="337"/>
    </location>
</feature>
<feature type="transmembrane region" description="Helical" evidence="10">
    <location>
        <begin position="149"/>
        <end position="172"/>
    </location>
</feature>
<evidence type="ECO:0000313" key="11">
    <source>
        <dbReference type="EMBL" id="MDZ7280260.1"/>
    </source>
</evidence>
<evidence type="ECO:0000256" key="2">
    <source>
        <dbReference type="ARBA" id="ARBA00005452"/>
    </source>
</evidence>